<keyword evidence="2 5" id="KW-0240">DNA-directed RNA polymerase</keyword>
<accession>A0A8J6B5N2</accession>
<keyword evidence="6" id="KW-1185">Reference proteome</keyword>
<dbReference type="Pfam" id="PF03876">
    <property type="entry name" value="SHS2_Rpb7-N"/>
    <property type="match status" value="1"/>
</dbReference>
<dbReference type="GO" id="GO:0005665">
    <property type="term" value="C:RNA polymerase II, core complex"/>
    <property type="evidence" value="ECO:0007669"/>
    <property type="project" value="TreeGrafter"/>
</dbReference>
<evidence type="ECO:0000256" key="2">
    <source>
        <dbReference type="ARBA" id="ARBA00022478"/>
    </source>
</evidence>
<evidence type="ECO:0000256" key="3">
    <source>
        <dbReference type="ARBA" id="ARBA00023163"/>
    </source>
</evidence>
<evidence type="ECO:0000313" key="6">
    <source>
        <dbReference type="Proteomes" id="UP000717585"/>
    </source>
</evidence>
<dbReference type="AlphaFoldDB" id="A0A8J6B5N2"/>
<keyword evidence="3" id="KW-0804">Transcription</keyword>
<dbReference type="Gene3D" id="2.40.50.140">
    <property type="entry name" value="Nucleic acid-binding proteins"/>
    <property type="match status" value="1"/>
</dbReference>
<dbReference type="GO" id="GO:0003727">
    <property type="term" value="F:single-stranded RNA binding"/>
    <property type="evidence" value="ECO:0007669"/>
    <property type="project" value="TreeGrafter"/>
</dbReference>
<dbReference type="PANTHER" id="PTHR12709:SF4">
    <property type="entry name" value="DNA-DIRECTED RNA POLYMERASE II SUBUNIT RPB7"/>
    <property type="match status" value="1"/>
</dbReference>
<gene>
    <name evidence="5" type="ORF">J8273_5041</name>
</gene>
<dbReference type="Gene3D" id="3.30.1490.120">
    <property type="entry name" value="RNA polymerase Rpb7-like, N-terminal domain"/>
    <property type="match status" value="1"/>
</dbReference>
<dbReference type="InterPro" id="IPR036898">
    <property type="entry name" value="RNA_pol_Rpb7-like_N_sf"/>
</dbReference>
<dbReference type="SUPFAM" id="SSF50249">
    <property type="entry name" value="Nucleic acid-binding proteins"/>
    <property type="match status" value="1"/>
</dbReference>
<dbReference type="InterPro" id="IPR012340">
    <property type="entry name" value="NA-bd_OB-fold"/>
</dbReference>
<comment type="caution">
    <text evidence="5">The sequence shown here is derived from an EMBL/GenBank/DDBJ whole genome shotgun (WGS) entry which is preliminary data.</text>
</comment>
<comment type="subcellular location">
    <subcellularLocation>
        <location evidence="1">Nucleus</location>
    </subcellularLocation>
</comment>
<dbReference type="GO" id="GO:0045948">
    <property type="term" value="P:positive regulation of translational initiation"/>
    <property type="evidence" value="ECO:0007669"/>
    <property type="project" value="TreeGrafter"/>
</dbReference>
<dbReference type="SUPFAM" id="SSF88798">
    <property type="entry name" value="N-terminal, heterodimerisation domain of RBP7 (RpoE)"/>
    <property type="match status" value="1"/>
</dbReference>
<dbReference type="GO" id="GO:0003697">
    <property type="term" value="F:single-stranded DNA binding"/>
    <property type="evidence" value="ECO:0007669"/>
    <property type="project" value="TreeGrafter"/>
</dbReference>
<name>A0A8J6B5N2_9EUKA</name>
<evidence type="ECO:0000256" key="1">
    <source>
        <dbReference type="ARBA" id="ARBA00004123"/>
    </source>
</evidence>
<dbReference type="GO" id="GO:0060213">
    <property type="term" value="P:positive regulation of nuclear-transcribed mRNA poly(A) tail shortening"/>
    <property type="evidence" value="ECO:0007669"/>
    <property type="project" value="TreeGrafter"/>
</dbReference>
<feature type="domain" description="RNA polymerase Rpb7-like N-terminal" evidence="4">
    <location>
        <begin position="9"/>
        <end position="63"/>
    </location>
</feature>
<dbReference type="InterPro" id="IPR045113">
    <property type="entry name" value="Rpb7-like"/>
</dbReference>
<dbReference type="GO" id="GO:0031369">
    <property type="term" value="F:translation initiation factor binding"/>
    <property type="evidence" value="ECO:0007669"/>
    <property type="project" value="TreeGrafter"/>
</dbReference>
<dbReference type="GO" id="GO:0000932">
    <property type="term" value="C:P-body"/>
    <property type="evidence" value="ECO:0007669"/>
    <property type="project" value="TreeGrafter"/>
</dbReference>
<dbReference type="GO" id="GO:0006367">
    <property type="term" value="P:transcription initiation at RNA polymerase II promoter"/>
    <property type="evidence" value="ECO:0007669"/>
    <property type="project" value="TreeGrafter"/>
</dbReference>
<protein>
    <submittedName>
        <fullName evidence="5">DNA-directed RNA polymerase III subunit RPC8</fullName>
    </submittedName>
</protein>
<dbReference type="Proteomes" id="UP000717585">
    <property type="component" value="Unassembled WGS sequence"/>
</dbReference>
<organism evidence="5 6">
    <name type="scientific">Carpediemonas membranifera</name>
    <dbReference type="NCBI Taxonomy" id="201153"/>
    <lineage>
        <taxon>Eukaryota</taxon>
        <taxon>Metamonada</taxon>
        <taxon>Carpediemonas-like organisms</taxon>
        <taxon>Carpediemonas</taxon>
    </lineage>
</organism>
<dbReference type="InterPro" id="IPR005576">
    <property type="entry name" value="Rpb7-like_N"/>
</dbReference>
<sequence length="194" mass="21280">MLMRMTLSRRVHVPPKYYNSGMQRYIKDILKSEVEGRYLHGIGSIVAVIGNMEISEGFLLPESESNESAVRYGGSASFKVRYSALVFVPMINEVIDVIVGTAHETGFHATAGPMRVFVDQSRLSGYVFDSTSTPVTWVGTGDNANRVIREGGVCRCRIIGIELPATAGKVTPFAICRVDEPGLGPAEEEEEFVF</sequence>
<dbReference type="OrthoDB" id="1162399at2759"/>
<dbReference type="PANTHER" id="PTHR12709">
    <property type="entry name" value="DNA-DIRECTED RNA POLYMERASE II, III"/>
    <property type="match status" value="1"/>
</dbReference>
<evidence type="ECO:0000259" key="4">
    <source>
        <dbReference type="Pfam" id="PF03876"/>
    </source>
</evidence>
<dbReference type="EMBL" id="JAHDYR010000024">
    <property type="protein sequence ID" value="KAG9393554.1"/>
    <property type="molecule type" value="Genomic_DNA"/>
</dbReference>
<proteinExistence type="predicted"/>
<reference evidence="5" key="1">
    <citation type="submission" date="2021-05" db="EMBL/GenBank/DDBJ databases">
        <title>A free-living protist that lacks canonical eukaryotic 1 DNA replication and segregation systems.</title>
        <authorList>
            <person name="Salas-Leiva D.E."/>
            <person name="Tromer E.C."/>
            <person name="Curtis B.A."/>
            <person name="Jerlstrom-Hultqvist J."/>
            <person name="Kolisko M."/>
            <person name="Yi Z."/>
            <person name="Salas-Leiva J.S."/>
            <person name="Gallot-Lavallee L."/>
            <person name="Kops G.J.P.L."/>
            <person name="Archibald J.M."/>
            <person name="Simpson A.G.B."/>
            <person name="Roger A.J."/>
        </authorList>
    </citation>
    <scope>NUCLEOTIDE SEQUENCE</scope>
    <source>
        <strain evidence="5">BICM</strain>
    </source>
</reference>
<evidence type="ECO:0000313" key="5">
    <source>
        <dbReference type="EMBL" id="KAG9393554.1"/>
    </source>
</evidence>